<sequence length="317" mass="34318">MKLPMEGKVKPIIVQEVQPSQKAAEAIVNADASQPRVTSDEPAKIVFSQPVAVMPIPEKETVALPKEEIASPKSIALPKEEGASPKSLPLPNEETASVKAEGGENNAATKSDPTSPAPQGVSLPLIKSEAKAELKSSVPVAKPSRPSIPLPRPLTTAAARTPDVVKKTVTVNRPRVTRPVLRQQNRVQQPSLRVVNHVVVPQTETPSTGSPLARRITPQNRAGPQLRRPQPSRRASTSLRTVTDAVRTTTSPNKPNIIVIRDGRIVPLTEQQQRDLETILSAMSAAGNDVPIRRRAPLRRGRVVPNRPTVNRQQTWS</sequence>
<proteinExistence type="predicted"/>
<evidence type="ECO:0000313" key="3">
    <source>
        <dbReference type="Proteomes" id="UP000053660"/>
    </source>
</evidence>
<dbReference type="EMBL" id="KN558956">
    <property type="protein sequence ID" value="KHJ86959.1"/>
    <property type="molecule type" value="Genomic_DNA"/>
</dbReference>
<organism evidence="2 3">
    <name type="scientific">Oesophagostomum dentatum</name>
    <name type="common">Nodular worm</name>
    <dbReference type="NCBI Taxonomy" id="61180"/>
    <lineage>
        <taxon>Eukaryota</taxon>
        <taxon>Metazoa</taxon>
        <taxon>Ecdysozoa</taxon>
        <taxon>Nematoda</taxon>
        <taxon>Chromadorea</taxon>
        <taxon>Rhabditida</taxon>
        <taxon>Rhabditina</taxon>
        <taxon>Rhabditomorpha</taxon>
        <taxon>Strongyloidea</taxon>
        <taxon>Strongylidae</taxon>
        <taxon>Oesophagostomum</taxon>
    </lineage>
</organism>
<evidence type="ECO:0000256" key="1">
    <source>
        <dbReference type="SAM" id="MobiDB-lite"/>
    </source>
</evidence>
<accession>A0A0B1SPS5</accession>
<reference evidence="2 3" key="1">
    <citation type="submission" date="2014-03" db="EMBL/GenBank/DDBJ databases">
        <title>Draft genome of the hookworm Oesophagostomum dentatum.</title>
        <authorList>
            <person name="Mitreva M."/>
        </authorList>
    </citation>
    <scope>NUCLEOTIDE SEQUENCE [LARGE SCALE GENOMIC DNA]</scope>
    <source>
        <strain evidence="2 3">OD-Hann</strain>
    </source>
</reference>
<feature type="compositionally biased region" description="Polar residues" evidence="1">
    <location>
        <begin position="233"/>
        <end position="243"/>
    </location>
</feature>
<dbReference type="OrthoDB" id="5877474at2759"/>
<protein>
    <submittedName>
        <fullName evidence="2">Uncharacterized protein</fullName>
    </submittedName>
</protein>
<dbReference type="Proteomes" id="UP000053660">
    <property type="component" value="Unassembled WGS sequence"/>
</dbReference>
<evidence type="ECO:0000313" key="2">
    <source>
        <dbReference type="EMBL" id="KHJ86959.1"/>
    </source>
</evidence>
<name>A0A0B1SPS5_OESDE</name>
<dbReference type="AlphaFoldDB" id="A0A0B1SPS5"/>
<feature type="region of interest" description="Disordered" evidence="1">
    <location>
        <begin position="202"/>
        <end position="243"/>
    </location>
</feature>
<feature type="region of interest" description="Disordered" evidence="1">
    <location>
        <begin position="64"/>
        <end position="122"/>
    </location>
</feature>
<gene>
    <name evidence="2" type="ORF">OESDEN_13276</name>
</gene>
<keyword evidence="3" id="KW-1185">Reference proteome</keyword>